<dbReference type="EMBL" id="JBHUPE010000001">
    <property type="protein sequence ID" value="MFD2902541.1"/>
    <property type="molecule type" value="Genomic_DNA"/>
</dbReference>
<feature type="signal peptide" evidence="1">
    <location>
        <begin position="1"/>
        <end position="17"/>
    </location>
</feature>
<proteinExistence type="predicted"/>
<evidence type="ECO:0000256" key="1">
    <source>
        <dbReference type="SAM" id="SignalP"/>
    </source>
</evidence>
<dbReference type="PROSITE" id="PS51257">
    <property type="entry name" value="PROKAR_LIPOPROTEIN"/>
    <property type="match status" value="1"/>
</dbReference>
<keyword evidence="1" id="KW-0732">Signal</keyword>
<accession>A0ABW5YRF1</accession>
<evidence type="ECO:0000313" key="3">
    <source>
        <dbReference type="Proteomes" id="UP001597509"/>
    </source>
</evidence>
<name>A0ABW5YRF1_9SPHI</name>
<evidence type="ECO:0000313" key="2">
    <source>
        <dbReference type="EMBL" id="MFD2902541.1"/>
    </source>
</evidence>
<reference evidence="3" key="1">
    <citation type="journal article" date="2019" name="Int. J. Syst. Evol. Microbiol.">
        <title>The Global Catalogue of Microorganisms (GCM) 10K type strain sequencing project: providing services to taxonomists for standard genome sequencing and annotation.</title>
        <authorList>
            <consortium name="The Broad Institute Genomics Platform"/>
            <consortium name="The Broad Institute Genome Sequencing Center for Infectious Disease"/>
            <person name="Wu L."/>
            <person name="Ma J."/>
        </authorList>
    </citation>
    <scope>NUCLEOTIDE SEQUENCE [LARGE SCALE GENOMIC DNA]</scope>
    <source>
        <strain evidence="3">KCTC 22209</strain>
    </source>
</reference>
<feature type="chain" id="PRO_5046598189" description="Lipoprotein" evidence="1">
    <location>
        <begin position="18"/>
        <end position="147"/>
    </location>
</feature>
<keyword evidence="3" id="KW-1185">Reference proteome</keyword>
<protein>
    <recommendedName>
        <fullName evidence="4">Lipoprotein</fullName>
    </recommendedName>
</protein>
<sequence length="147" mass="16058">MKKFLLFILLPFLFACSKENSTEDVYGYEVECEQCHINYLDANERVVSLKGQSKRWKIDFPNAVVYELDVTAQTLVSNTNNMHVYITKNGSRISSHSGLTEATTSYTVSSRGGGGGTTASGYCGAPTKKGGSCTRKVAGGGRCWQHK</sequence>
<organism evidence="2 3">
    <name type="scientific">Sphingobacterium anhuiense</name>
    <dbReference type="NCBI Taxonomy" id="493780"/>
    <lineage>
        <taxon>Bacteria</taxon>
        <taxon>Pseudomonadati</taxon>
        <taxon>Bacteroidota</taxon>
        <taxon>Sphingobacteriia</taxon>
        <taxon>Sphingobacteriales</taxon>
        <taxon>Sphingobacteriaceae</taxon>
        <taxon>Sphingobacterium</taxon>
    </lineage>
</organism>
<evidence type="ECO:0008006" key="4">
    <source>
        <dbReference type="Google" id="ProtNLM"/>
    </source>
</evidence>
<dbReference type="Proteomes" id="UP001597509">
    <property type="component" value="Unassembled WGS sequence"/>
</dbReference>
<dbReference type="RefSeq" id="WP_380917582.1">
    <property type="nucleotide sequence ID" value="NZ_JBHUPE010000001.1"/>
</dbReference>
<gene>
    <name evidence="2" type="ORF">ACFS6I_01295</name>
</gene>
<comment type="caution">
    <text evidence="2">The sequence shown here is derived from an EMBL/GenBank/DDBJ whole genome shotgun (WGS) entry which is preliminary data.</text>
</comment>